<feature type="region of interest" description="Disordered" evidence="1">
    <location>
        <begin position="72"/>
        <end position="91"/>
    </location>
</feature>
<accession>A0A0G4IM26</accession>
<sequence length="397" mass="42917">MAGHPVAMTMAPGPTRVVLAPLSPDKLHERSSDENHTGKVRDLASKLENVLMASDAVGSSPGQWMMGRAPTQLSRRASSNNAVGEPSTIRSASRVQDSWFLESPSCSAPRPASPSKPNCNPHASAALVKLKEIFAETSAAHDVLISKRQRASRRFFRRRGTFSAALMREPRALRHLTGFWDKFRTVMQSTFTNASTPGSMLASVLVVLVEARQAVFDVYNFGRGHCRVGYRTVANDSLVDEVLRVIDRLQKERDSLLYFVGQRRATRAATATGTLRRAMGNAVLTGNQPPADDVKLGSALVTAPLLLLRDRLGGTDIAPLFPDIHKIEAAVASFSVQGYEDWITLLFEADTVGSAIGALAARDSCGVLYASLTQVFISARANALASLSNAHDLDLVH</sequence>
<proteinExistence type="predicted"/>
<dbReference type="EMBL" id="CDSF01000057">
    <property type="protein sequence ID" value="CEO96233.1"/>
    <property type="molecule type" value="Genomic_DNA"/>
</dbReference>
<keyword evidence="3" id="KW-0496">Mitochondrion</keyword>
<dbReference type="EMBL" id="OVEO01000011">
    <property type="protein sequence ID" value="SPQ99168.1"/>
    <property type="molecule type" value="Genomic_DNA"/>
</dbReference>
<geneLocation type="mitochondrion" evidence="3"/>
<evidence type="ECO:0000313" key="2">
    <source>
        <dbReference type="EMBL" id="CEO96233.1"/>
    </source>
</evidence>
<organism evidence="2 4">
    <name type="scientific">Plasmodiophora brassicae</name>
    <name type="common">Clubroot disease agent</name>
    <dbReference type="NCBI Taxonomy" id="37360"/>
    <lineage>
        <taxon>Eukaryota</taxon>
        <taxon>Sar</taxon>
        <taxon>Rhizaria</taxon>
        <taxon>Endomyxa</taxon>
        <taxon>Phytomyxea</taxon>
        <taxon>Plasmodiophorida</taxon>
        <taxon>Plasmodiophoridae</taxon>
        <taxon>Plasmodiophora</taxon>
    </lineage>
</organism>
<evidence type="ECO:0000313" key="4">
    <source>
        <dbReference type="Proteomes" id="UP000039324"/>
    </source>
</evidence>
<keyword evidence="4" id="KW-1185">Reference proteome</keyword>
<evidence type="ECO:0000313" key="5">
    <source>
        <dbReference type="Proteomes" id="UP000290189"/>
    </source>
</evidence>
<evidence type="ECO:0000256" key="1">
    <source>
        <dbReference type="SAM" id="MobiDB-lite"/>
    </source>
</evidence>
<reference evidence="2 4" key="1">
    <citation type="submission" date="2015-02" db="EMBL/GenBank/DDBJ databases">
        <authorList>
            <person name="Chooi Y.-H."/>
        </authorList>
    </citation>
    <scope>NUCLEOTIDE SEQUENCE [LARGE SCALE GENOMIC DNA]</scope>
    <source>
        <strain evidence="2">E3</strain>
    </source>
</reference>
<name>A0A0G4IM26_PLABS</name>
<evidence type="ECO:0000313" key="3">
    <source>
        <dbReference type="EMBL" id="SPQ99168.1"/>
    </source>
</evidence>
<reference evidence="3 5" key="2">
    <citation type="submission" date="2018-03" db="EMBL/GenBank/DDBJ databases">
        <authorList>
            <person name="Fogelqvist J."/>
        </authorList>
    </citation>
    <scope>NUCLEOTIDE SEQUENCE [LARGE SCALE GENOMIC DNA]</scope>
</reference>
<dbReference type="Proteomes" id="UP000290189">
    <property type="component" value="Unassembled WGS sequence"/>
</dbReference>
<dbReference type="AlphaFoldDB" id="A0A0G4IM26"/>
<gene>
    <name evidence="2" type="ORF">PBRA_004904</name>
    <name evidence="3" type="ORF">PLBR_LOCUS6383</name>
</gene>
<protein>
    <submittedName>
        <fullName evidence="2">Uncharacterized protein</fullName>
    </submittedName>
</protein>
<dbReference type="Proteomes" id="UP000039324">
    <property type="component" value="Unassembled WGS sequence"/>
</dbReference>